<dbReference type="InterPro" id="IPR016181">
    <property type="entry name" value="Acyl_CoA_acyltransferase"/>
</dbReference>
<dbReference type="STRING" id="929556.Solca_0782"/>
<gene>
    <name evidence="2" type="ordered locus">Solca_0782</name>
</gene>
<dbReference type="Pfam" id="PF13673">
    <property type="entry name" value="Acetyltransf_10"/>
    <property type="match status" value="1"/>
</dbReference>
<keyword evidence="3" id="KW-1185">Reference proteome</keyword>
<dbReference type="eggNOG" id="COG2153">
    <property type="taxonomic scope" value="Bacteria"/>
</dbReference>
<dbReference type="HOGENOM" id="CLU_056607_3_0_10"/>
<dbReference type="KEGG" id="scn:Solca_0782"/>
<dbReference type="Gene3D" id="3.40.630.30">
    <property type="match status" value="1"/>
</dbReference>
<dbReference type="AlphaFoldDB" id="H8KPK3"/>
<dbReference type="Proteomes" id="UP000007590">
    <property type="component" value="Chromosome"/>
</dbReference>
<dbReference type="PROSITE" id="PS51186">
    <property type="entry name" value="GNAT"/>
    <property type="match status" value="1"/>
</dbReference>
<protein>
    <submittedName>
        <fullName evidence="2">Putative acyltransferase</fullName>
    </submittedName>
</protein>
<keyword evidence="2" id="KW-0808">Transferase</keyword>
<evidence type="ECO:0000313" key="3">
    <source>
        <dbReference type="Proteomes" id="UP000007590"/>
    </source>
</evidence>
<accession>H8KPK3</accession>
<dbReference type="InterPro" id="IPR000182">
    <property type="entry name" value="GNAT_dom"/>
</dbReference>
<name>H8KPK3_SOLCM</name>
<organism evidence="2 3">
    <name type="scientific">Solitalea canadensis (strain ATCC 29591 / DSM 3403 / JCM 21819 / LMG 8368 / NBRC 15130 / NCIMB 12057 / USAM 9D)</name>
    <name type="common">Flexibacter canadensis</name>
    <dbReference type="NCBI Taxonomy" id="929556"/>
    <lineage>
        <taxon>Bacteria</taxon>
        <taxon>Pseudomonadati</taxon>
        <taxon>Bacteroidota</taxon>
        <taxon>Sphingobacteriia</taxon>
        <taxon>Sphingobacteriales</taxon>
        <taxon>Sphingobacteriaceae</taxon>
        <taxon>Solitalea</taxon>
    </lineage>
</organism>
<keyword evidence="2" id="KW-0012">Acyltransferase</keyword>
<sequence>MIWKLKSFEELNVNELYAVIQLREDVFIVEQNCPFLDCDGKDPQCWHLMGWADGKLAAYTRIVPPGVIFDTASIGRVVTSREFRRHGIGKELMEKSIEEAENLGYKNLTIGAQYYLLKFYQSFGFKEFGEIYLEDGIEHVHMKR</sequence>
<evidence type="ECO:0000313" key="2">
    <source>
        <dbReference type="EMBL" id="AFD05901.1"/>
    </source>
</evidence>
<dbReference type="OrthoDB" id="9796171at2"/>
<dbReference type="CDD" id="cd04301">
    <property type="entry name" value="NAT_SF"/>
    <property type="match status" value="1"/>
</dbReference>
<reference evidence="2" key="1">
    <citation type="submission" date="2012-02" db="EMBL/GenBank/DDBJ databases">
        <title>The complete genome of Solitalea canadensis DSM 3403.</title>
        <authorList>
            <consortium name="US DOE Joint Genome Institute (JGI-PGF)"/>
            <person name="Lucas S."/>
            <person name="Copeland A."/>
            <person name="Lapidus A."/>
            <person name="Glavina del Rio T."/>
            <person name="Dalin E."/>
            <person name="Tice H."/>
            <person name="Bruce D."/>
            <person name="Goodwin L."/>
            <person name="Pitluck S."/>
            <person name="Peters L."/>
            <person name="Ovchinnikova G."/>
            <person name="Lu M."/>
            <person name="Kyrpides N."/>
            <person name="Mavromatis K."/>
            <person name="Ivanova N."/>
            <person name="Brettin T."/>
            <person name="Detter J.C."/>
            <person name="Han C."/>
            <person name="Larimer F."/>
            <person name="Land M."/>
            <person name="Hauser L."/>
            <person name="Markowitz V."/>
            <person name="Cheng J.-F."/>
            <person name="Hugenholtz P."/>
            <person name="Woyke T."/>
            <person name="Wu D."/>
            <person name="Spring S."/>
            <person name="Schroeder M."/>
            <person name="Kopitz M."/>
            <person name="Brambilla E."/>
            <person name="Klenk H.-P."/>
            <person name="Eisen J.A."/>
        </authorList>
    </citation>
    <scope>NUCLEOTIDE SEQUENCE</scope>
    <source>
        <strain evidence="2">DSM 3403</strain>
    </source>
</reference>
<dbReference type="RefSeq" id="WP_014679129.1">
    <property type="nucleotide sequence ID" value="NC_017770.1"/>
</dbReference>
<proteinExistence type="predicted"/>
<dbReference type="EMBL" id="CP003349">
    <property type="protein sequence ID" value="AFD05901.1"/>
    <property type="molecule type" value="Genomic_DNA"/>
</dbReference>
<dbReference type="SUPFAM" id="SSF55729">
    <property type="entry name" value="Acyl-CoA N-acyltransferases (Nat)"/>
    <property type="match status" value="1"/>
</dbReference>
<feature type="domain" description="N-acetyltransferase" evidence="1">
    <location>
        <begin position="6"/>
        <end position="144"/>
    </location>
</feature>
<dbReference type="GO" id="GO:0016747">
    <property type="term" value="F:acyltransferase activity, transferring groups other than amino-acyl groups"/>
    <property type="evidence" value="ECO:0007669"/>
    <property type="project" value="InterPro"/>
</dbReference>
<evidence type="ECO:0000259" key="1">
    <source>
        <dbReference type="PROSITE" id="PS51186"/>
    </source>
</evidence>